<dbReference type="InterPro" id="IPR052535">
    <property type="entry name" value="Bacilysin_H2HPP_isomerase"/>
</dbReference>
<dbReference type="PANTHER" id="PTHR40112:SF1">
    <property type="entry name" value="H2HPP ISOMERASE"/>
    <property type="match status" value="1"/>
</dbReference>
<organism evidence="2 3">
    <name type="scientific">Flavihumibacter fluminis</name>
    <dbReference type="NCBI Taxonomy" id="2909236"/>
    <lineage>
        <taxon>Bacteria</taxon>
        <taxon>Pseudomonadati</taxon>
        <taxon>Bacteroidota</taxon>
        <taxon>Chitinophagia</taxon>
        <taxon>Chitinophagales</taxon>
        <taxon>Chitinophagaceae</taxon>
        <taxon>Flavihumibacter</taxon>
    </lineage>
</organism>
<accession>A0ABS9BEQ5</accession>
<dbReference type="InterPro" id="IPR014710">
    <property type="entry name" value="RmlC-like_jellyroll"/>
</dbReference>
<dbReference type="Gene3D" id="2.60.120.10">
    <property type="entry name" value="Jelly Rolls"/>
    <property type="match status" value="1"/>
</dbReference>
<dbReference type="Pfam" id="PF07883">
    <property type="entry name" value="Cupin_2"/>
    <property type="match status" value="1"/>
</dbReference>
<dbReference type="RefSeq" id="WP_234864129.1">
    <property type="nucleotide sequence ID" value="NZ_JAKEVY010000001.1"/>
</dbReference>
<name>A0ABS9BEQ5_9BACT</name>
<evidence type="ECO:0000259" key="1">
    <source>
        <dbReference type="Pfam" id="PF07883"/>
    </source>
</evidence>
<dbReference type="CDD" id="cd02238">
    <property type="entry name" value="cupin_KdgF"/>
    <property type="match status" value="1"/>
</dbReference>
<proteinExistence type="predicted"/>
<keyword evidence="3" id="KW-1185">Reference proteome</keyword>
<dbReference type="SUPFAM" id="SSF51182">
    <property type="entry name" value="RmlC-like cupins"/>
    <property type="match status" value="1"/>
</dbReference>
<comment type="caution">
    <text evidence="2">The sequence shown here is derived from an EMBL/GenBank/DDBJ whole genome shotgun (WGS) entry which is preliminary data.</text>
</comment>
<dbReference type="PANTHER" id="PTHR40112">
    <property type="entry name" value="H2HPP ISOMERASE"/>
    <property type="match status" value="1"/>
</dbReference>
<feature type="domain" description="Cupin type-2" evidence="1">
    <location>
        <begin position="30"/>
        <end position="94"/>
    </location>
</feature>
<dbReference type="Proteomes" id="UP001200145">
    <property type="component" value="Unassembled WGS sequence"/>
</dbReference>
<protein>
    <submittedName>
        <fullName evidence="2">Cupin domain-containing protein</fullName>
    </submittedName>
</protein>
<evidence type="ECO:0000313" key="3">
    <source>
        <dbReference type="Proteomes" id="UP001200145"/>
    </source>
</evidence>
<dbReference type="InterPro" id="IPR011051">
    <property type="entry name" value="RmlC_Cupin_sf"/>
</dbReference>
<gene>
    <name evidence="2" type="ORF">L0U88_03015</name>
</gene>
<dbReference type="EMBL" id="JAKEVY010000001">
    <property type="protein sequence ID" value="MCF1713599.1"/>
    <property type="molecule type" value="Genomic_DNA"/>
</dbReference>
<sequence>MQHLNDITAKEVLPGLFGKFLHGEKSSLAVWEIRKGAVLPLHEHENEQITYILEGELQMTIGENTTVFKAGNVEVIPANIPHSAIALTDCKVIDSWAPVREAYR</sequence>
<dbReference type="InterPro" id="IPR013096">
    <property type="entry name" value="Cupin_2"/>
</dbReference>
<reference evidence="2 3" key="1">
    <citation type="submission" date="2022-01" db="EMBL/GenBank/DDBJ databases">
        <title>Flavihumibacter sp. nov., isolated from sediment of a river.</title>
        <authorList>
            <person name="Liu H."/>
        </authorList>
    </citation>
    <scope>NUCLEOTIDE SEQUENCE [LARGE SCALE GENOMIC DNA]</scope>
    <source>
        <strain evidence="2 3">RY-1</strain>
    </source>
</reference>
<evidence type="ECO:0000313" key="2">
    <source>
        <dbReference type="EMBL" id="MCF1713599.1"/>
    </source>
</evidence>